<dbReference type="EMBL" id="CM056742">
    <property type="protein sequence ID" value="KAJ8674807.1"/>
    <property type="molecule type" value="Genomic_DNA"/>
</dbReference>
<reference evidence="1" key="1">
    <citation type="submission" date="2023-04" db="EMBL/GenBank/DDBJ databases">
        <title>A chromosome-level genome assembly of the parasitoid wasp Eretmocerus hayati.</title>
        <authorList>
            <person name="Zhong Y."/>
            <person name="Liu S."/>
            <person name="Liu Y."/>
        </authorList>
    </citation>
    <scope>NUCLEOTIDE SEQUENCE</scope>
    <source>
        <strain evidence="1">ZJU_SS_LIU_2023</strain>
    </source>
</reference>
<gene>
    <name evidence="1" type="ORF">QAD02_010593</name>
</gene>
<name>A0ACC2NUP3_9HYME</name>
<comment type="caution">
    <text evidence="1">The sequence shown here is derived from an EMBL/GenBank/DDBJ whole genome shotgun (WGS) entry which is preliminary data.</text>
</comment>
<proteinExistence type="predicted"/>
<sequence>MSPPKIFRPQNAEENPRNRIIVIAMLDDVMKWEFSEPTMKSPSRITDPYNLMVLSVPMNPLCEHYTLSQSESQNGWLNWRERAPSDVNGYIIKRMRRLVVRKELICSNVRYLYDAIELRSRRLHSSSSIEAHRDRVIGEFLSKFKVVYPYLWIPSFNCVVYELLPHKDSGAKSPNA</sequence>
<organism evidence="1 2">
    <name type="scientific">Eretmocerus hayati</name>
    <dbReference type="NCBI Taxonomy" id="131215"/>
    <lineage>
        <taxon>Eukaryota</taxon>
        <taxon>Metazoa</taxon>
        <taxon>Ecdysozoa</taxon>
        <taxon>Arthropoda</taxon>
        <taxon>Hexapoda</taxon>
        <taxon>Insecta</taxon>
        <taxon>Pterygota</taxon>
        <taxon>Neoptera</taxon>
        <taxon>Endopterygota</taxon>
        <taxon>Hymenoptera</taxon>
        <taxon>Apocrita</taxon>
        <taxon>Proctotrupomorpha</taxon>
        <taxon>Chalcidoidea</taxon>
        <taxon>Aphelinidae</taxon>
        <taxon>Aphelininae</taxon>
        <taxon>Eretmocerus</taxon>
    </lineage>
</organism>
<evidence type="ECO:0000313" key="1">
    <source>
        <dbReference type="EMBL" id="KAJ8674807.1"/>
    </source>
</evidence>
<accession>A0ACC2NUP3</accession>
<protein>
    <submittedName>
        <fullName evidence="1">Uncharacterized protein</fullName>
    </submittedName>
</protein>
<evidence type="ECO:0000313" key="2">
    <source>
        <dbReference type="Proteomes" id="UP001239111"/>
    </source>
</evidence>
<dbReference type="Proteomes" id="UP001239111">
    <property type="component" value="Chromosome 2"/>
</dbReference>
<keyword evidence="2" id="KW-1185">Reference proteome</keyword>